<dbReference type="AlphaFoldDB" id="A0A1G2PLT1"/>
<dbReference type="EMBL" id="MHSS01000005">
    <property type="protein sequence ID" value="OHA48572.1"/>
    <property type="molecule type" value="Genomic_DNA"/>
</dbReference>
<accession>A0A1G2PLT1</accession>
<name>A0A1G2PLT1_9BACT</name>
<dbReference type="Proteomes" id="UP000177629">
    <property type="component" value="Unassembled WGS sequence"/>
</dbReference>
<reference evidence="1 2" key="1">
    <citation type="journal article" date="2016" name="Nat. Commun.">
        <title>Thousands of microbial genomes shed light on interconnected biogeochemical processes in an aquifer system.</title>
        <authorList>
            <person name="Anantharaman K."/>
            <person name="Brown C.T."/>
            <person name="Hug L.A."/>
            <person name="Sharon I."/>
            <person name="Castelle C.J."/>
            <person name="Probst A.J."/>
            <person name="Thomas B.C."/>
            <person name="Singh A."/>
            <person name="Wilkins M.J."/>
            <person name="Karaoz U."/>
            <person name="Brodie E.L."/>
            <person name="Williams K.H."/>
            <person name="Hubbard S.S."/>
            <person name="Banfield J.F."/>
        </authorList>
    </citation>
    <scope>NUCLEOTIDE SEQUENCE [LARGE SCALE GENOMIC DNA]</scope>
</reference>
<gene>
    <name evidence="1" type="ORF">A2806_00200</name>
</gene>
<evidence type="ECO:0000313" key="2">
    <source>
        <dbReference type="Proteomes" id="UP000177629"/>
    </source>
</evidence>
<dbReference type="STRING" id="1802362.A2806_00200"/>
<organism evidence="1 2">
    <name type="scientific">Candidatus Terrybacteria bacterium RIFCSPHIGHO2_01_FULL_48_17</name>
    <dbReference type="NCBI Taxonomy" id="1802362"/>
    <lineage>
        <taxon>Bacteria</taxon>
        <taxon>Candidatus Terryibacteriota</taxon>
    </lineage>
</organism>
<protein>
    <submittedName>
        <fullName evidence="1">Uncharacterized protein</fullName>
    </submittedName>
</protein>
<comment type="caution">
    <text evidence="1">The sequence shown here is derived from an EMBL/GenBank/DDBJ whole genome shotgun (WGS) entry which is preliminary data.</text>
</comment>
<evidence type="ECO:0000313" key="1">
    <source>
        <dbReference type="EMBL" id="OHA48572.1"/>
    </source>
</evidence>
<sequence>MLGRFFMPESEQPPEQDRYRGLLGRMEHAVQQRTEAESGLNKEGIRLLDRAITALFEDCVDAGCKEEAHKILVKYGLEKGDEEPDDDNLQPA</sequence>
<proteinExistence type="predicted"/>